<feature type="compositionally biased region" description="Basic and acidic residues" evidence="1">
    <location>
        <begin position="179"/>
        <end position="200"/>
    </location>
</feature>
<dbReference type="PANTHER" id="PTHR37731:SF1">
    <property type="entry name" value="PEPTIDE TRANSPORTER FAMILY PROTEIN"/>
    <property type="match status" value="1"/>
</dbReference>
<evidence type="ECO:0000256" key="1">
    <source>
        <dbReference type="SAM" id="MobiDB-lite"/>
    </source>
</evidence>
<proteinExistence type="predicted"/>
<sequence>MSKKTEIVEHPSGAKFSLMPLVSAEDAKKAYNAYLQLCQSILIPYDRRIVKDGVVVQESDYSRIAQKKKVGGKWVTEFIDAPKKSAFRKLAKFYGVSTEILEKNREDHEDGSYTWHYTVKAWQGSVQTTGEGSCTNNEKGRDRTLHDTKATAHTRAKSRAISDLIGFGQVSAEEIQLEVETKEPRRQVESEQENKEELNL</sequence>
<feature type="region of interest" description="Disordered" evidence="1">
    <location>
        <begin position="178"/>
        <end position="200"/>
    </location>
</feature>
<evidence type="ECO:0000313" key="2">
    <source>
        <dbReference type="EMBL" id="GAG54086.1"/>
    </source>
</evidence>
<comment type="caution">
    <text evidence="2">The sequence shown here is derived from an EMBL/GenBank/DDBJ whole genome shotgun (WGS) entry which is preliminary data.</text>
</comment>
<feature type="region of interest" description="Disordered" evidence="1">
    <location>
        <begin position="128"/>
        <end position="151"/>
    </location>
</feature>
<organism evidence="2">
    <name type="scientific">marine sediment metagenome</name>
    <dbReference type="NCBI Taxonomy" id="412755"/>
    <lineage>
        <taxon>unclassified sequences</taxon>
        <taxon>metagenomes</taxon>
        <taxon>ecological metagenomes</taxon>
    </lineage>
</organism>
<dbReference type="AlphaFoldDB" id="X1A1B1"/>
<feature type="compositionally biased region" description="Polar residues" evidence="1">
    <location>
        <begin position="128"/>
        <end position="137"/>
    </location>
</feature>
<gene>
    <name evidence="2" type="ORF">S01H4_18957</name>
</gene>
<dbReference type="PANTHER" id="PTHR37731">
    <property type="entry name" value="PEPTIDE TRANSPORTER FAMILY PROTEIN"/>
    <property type="match status" value="1"/>
</dbReference>
<accession>X1A1B1</accession>
<reference evidence="2" key="1">
    <citation type="journal article" date="2014" name="Front. Microbiol.">
        <title>High frequency of phylogenetically diverse reductive dehalogenase-homologous genes in deep subseafloor sedimentary metagenomes.</title>
        <authorList>
            <person name="Kawai M."/>
            <person name="Futagami T."/>
            <person name="Toyoda A."/>
            <person name="Takaki Y."/>
            <person name="Nishi S."/>
            <person name="Hori S."/>
            <person name="Arai W."/>
            <person name="Tsubouchi T."/>
            <person name="Morono Y."/>
            <person name="Uchiyama I."/>
            <person name="Ito T."/>
            <person name="Fujiyama A."/>
            <person name="Inagaki F."/>
            <person name="Takami H."/>
        </authorList>
    </citation>
    <scope>NUCLEOTIDE SEQUENCE</scope>
    <source>
        <strain evidence="2">Expedition CK06-06</strain>
    </source>
</reference>
<evidence type="ECO:0008006" key="3">
    <source>
        <dbReference type="Google" id="ProtNLM"/>
    </source>
</evidence>
<feature type="non-terminal residue" evidence="2">
    <location>
        <position position="200"/>
    </location>
</feature>
<feature type="compositionally biased region" description="Basic and acidic residues" evidence="1">
    <location>
        <begin position="138"/>
        <end position="150"/>
    </location>
</feature>
<name>X1A1B1_9ZZZZ</name>
<dbReference type="EMBL" id="BART01008426">
    <property type="protein sequence ID" value="GAG54086.1"/>
    <property type="molecule type" value="Genomic_DNA"/>
</dbReference>
<protein>
    <recommendedName>
        <fullName evidence="3">Phage recombination protein Bet</fullName>
    </recommendedName>
</protein>